<evidence type="ECO:0000256" key="2">
    <source>
        <dbReference type="PROSITE-ProRule" id="PRU00497"/>
    </source>
</evidence>
<feature type="signal peptide" evidence="3">
    <location>
        <begin position="1"/>
        <end position="22"/>
    </location>
</feature>
<dbReference type="RefSeq" id="XP_062698248.1">
    <property type="nucleotide sequence ID" value="XM_062842264.1"/>
</dbReference>
<dbReference type="PROSITE" id="PS51155">
    <property type="entry name" value="CHIT_BIND_RR_2"/>
    <property type="match status" value="1"/>
</dbReference>
<evidence type="ECO:0000313" key="4">
    <source>
        <dbReference type="EnsemblMetazoa" id="AALFPA23_024486.P36498"/>
    </source>
</evidence>
<evidence type="ECO:0000256" key="3">
    <source>
        <dbReference type="SAM" id="SignalP"/>
    </source>
</evidence>
<feature type="chain" id="PRO_5046378306" evidence="3">
    <location>
        <begin position="23"/>
        <end position="151"/>
    </location>
</feature>
<dbReference type="PANTHER" id="PTHR10380:SF173">
    <property type="entry name" value="CUTICULAR PROTEIN 47EF, ISOFORM C-RELATED"/>
    <property type="match status" value="1"/>
</dbReference>
<name>A0ABM2A4W8_AEDAL</name>
<sequence length="151" mass="16516">MSYGIMLVIAVTVILGALVVFGAPPVVVNQYSHHISDQYSWGYKLSDMQEVNQDIQKKVLDDGQQVLVFSGSYSFSGDDGIQHTVEYTADENGYHPVINATQLTPSTRVPPTSKVHTIPTVKQDNVTVHRAYTTESAISLKCLESLCGGKK</sequence>
<dbReference type="InterPro" id="IPR031311">
    <property type="entry name" value="CHIT_BIND_RR_consensus"/>
</dbReference>
<dbReference type="GeneID" id="115260259"/>
<proteinExistence type="predicted"/>
<dbReference type="Pfam" id="PF00379">
    <property type="entry name" value="Chitin_bind_4"/>
    <property type="match status" value="1"/>
</dbReference>
<dbReference type="PANTHER" id="PTHR10380">
    <property type="entry name" value="CUTICLE PROTEIN"/>
    <property type="match status" value="1"/>
</dbReference>
<dbReference type="PROSITE" id="PS00233">
    <property type="entry name" value="CHIT_BIND_RR_1"/>
    <property type="match status" value="1"/>
</dbReference>
<keyword evidence="3" id="KW-0732">Signal</keyword>
<dbReference type="EnsemblMetazoa" id="AALFPA23_024486.R36498">
    <property type="protein sequence ID" value="AALFPA23_024486.P36498"/>
    <property type="gene ID" value="AALFPA23_024486"/>
</dbReference>
<organism evidence="4 5">
    <name type="scientific">Aedes albopictus</name>
    <name type="common">Asian tiger mosquito</name>
    <name type="synonym">Stegomyia albopicta</name>
    <dbReference type="NCBI Taxonomy" id="7160"/>
    <lineage>
        <taxon>Eukaryota</taxon>
        <taxon>Metazoa</taxon>
        <taxon>Ecdysozoa</taxon>
        <taxon>Arthropoda</taxon>
        <taxon>Hexapoda</taxon>
        <taxon>Insecta</taxon>
        <taxon>Pterygota</taxon>
        <taxon>Neoptera</taxon>
        <taxon>Endopterygota</taxon>
        <taxon>Diptera</taxon>
        <taxon>Nematocera</taxon>
        <taxon>Culicoidea</taxon>
        <taxon>Culicidae</taxon>
        <taxon>Culicinae</taxon>
        <taxon>Aedini</taxon>
        <taxon>Aedes</taxon>
        <taxon>Stegomyia</taxon>
    </lineage>
</organism>
<keyword evidence="1 2" id="KW-0193">Cuticle</keyword>
<accession>A0ABM2A4W8</accession>
<dbReference type="Proteomes" id="UP000069940">
    <property type="component" value="Unassembled WGS sequence"/>
</dbReference>
<dbReference type="InterPro" id="IPR050468">
    <property type="entry name" value="Cuticle_Struct_Prot"/>
</dbReference>
<protein>
    <submittedName>
        <fullName evidence="4">Uncharacterized protein</fullName>
    </submittedName>
</protein>
<reference evidence="5" key="1">
    <citation type="journal article" date="2015" name="Proc. Natl. Acad. Sci. U.S.A.">
        <title>Genome sequence of the Asian Tiger mosquito, Aedes albopictus, reveals insights into its biology, genetics, and evolution.</title>
        <authorList>
            <person name="Chen X.G."/>
            <person name="Jiang X."/>
            <person name="Gu J."/>
            <person name="Xu M."/>
            <person name="Wu Y."/>
            <person name="Deng Y."/>
            <person name="Zhang C."/>
            <person name="Bonizzoni M."/>
            <person name="Dermauw W."/>
            <person name="Vontas J."/>
            <person name="Armbruster P."/>
            <person name="Huang X."/>
            <person name="Yang Y."/>
            <person name="Zhang H."/>
            <person name="He W."/>
            <person name="Peng H."/>
            <person name="Liu Y."/>
            <person name="Wu K."/>
            <person name="Chen J."/>
            <person name="Lirakis M."/>
            <person name="Topalis P."/>
            <person name="Van Leeuwen T."/>
            <person name="Hall A.B."/>
            <person name="Jiang X."/>
            <person name="Thorpe C."/>
            <person name="Mueller R.L."/>
            <person name="Sun C."/>
            <person name="Waterhouse R.M."/>
            <person name="Yan G."/>
            <person name="Tu Z.J."/>
            <person name="Fang X."/>
            <person name="James A.A."/>
        </authorList>
    </citation>
    <scope>NUCLEOTIDE SEQUENCE [LARGE SCALE GENOMIC DNA]</scope>
    <source>
        <strain evidence="5">Foshan</strain>
    </source>
</reference>
<evidence type="ECO:0000313" key="5">
    <source>
        <dbReference type="Proteomes" id="UP000069940"/>
    </source>
</evidence>
<dbReference type="PRINTS" id="PR00947">
    <property type="entry name" value="CUTICLE"/>
</dbReference>
<keyword evidence="5" id="KW-1185">Reference proteome</keyword>
<dbReference type="InterPro" id="IPR000618">
    <property type="entry name" value="Insect_cuticle"/>
</dbReference>
<evidence type="ECO:0000256" key="1">
    <source>
        <dbReference type="ARBA" id="ARBA00022460"/>
    </source>
</evidence>
<reference evidence="4" key="2">
    <citation type="submission" date="2025-05" db="UniProtKB">
        <authorList>
            <consortium name="EnsemblMetazoa"/>
        </authorList>
    </citation>
    <scope>IDENTIFICATION</scope>
    <source>
        <strain evidence="4">Foshan</strain>
    </source>
</reference>